<accession>A0A9N9D4T3</accession>
<feature type="compositionally biased region" description="Polar residues" evidence="1">
    <location>
        <begin position="29"/>
        <end position="51"/>
    </location>
</feature>
<reference evidence="2" key="1">
    <citation type="submission" date="2021-06" db="EMBL/GenBank/DDBJ databases">
        <authorList>
            <person name="Kallberg Y."/>
            <person name="Tangrot J."/>
            <person name="Rosling A."/>
        </authorList>
    </citation>
    <scope>NUCLEOTIDE SEQUENCE</scope>
    <source>
        <strain evidence="2">AZ414A</strain>
    </source>
</reference>
<dbReference type="Proteomes" id="UP000789706">
    <property type="component" value="Unassembled WGS sequence"/>
</dbReference>
<dbReference type="AlphaFoldDB" id="A0A9N9D4T3"/>
<feature type="non-terminal residue" evidence="2">
    <location>
        <position position="1"/>
    </location>
</feature>
<protein>
    <submittedName>
        <fullName evidence="2">10319_t:CDS:1</fullName>
    </submittedName>
</protein>
<keyword evidence="3" id="KW-1185">Reference proteome</keyword>
<proteinExistence type="predicted"/>
<organism evidence="2 3">
    <name type="scientific">Diversispora eburnea</name>
    <dbReference type="NCBI Taxonomy" id="1213867"/>
    <lineage>
        <taxon>Eukaryota</taxon>
        <taxon>Fungi</taxon>
        <taxon>Fungi incertae sedis</taxon>
        <taxon>Mucoromycota</taxon>
        <taxon>Glomeromycotina</taxon>
        <taxon>Glomeromycetes</taxon>
        <taxon>Diversisporales</taxon>
        <taxon>Diversisporaceae</taxon>
        <taxon>Diversispora</taxon>
    </lineage>
</organism>
<evidence type="ECO:0000313" key="2">
    <source>
        <dbReference type="EMBL" id="CAG8626145.1"/>
    </source>
</evidence>
<gene>
    <name evidence="2" type="ORF">DEBURN_LOCUS10574</name>
</gene>
<feature type="region of interest" description="Disordered" evidence="1">
    <location>
        <begin position="1"/>
        <end position="55"/>
    </location>
</feature>
<dbReference type="EMBL" id="CAJVPK010003340">
    <property type="protein sequence ID" value="CAG8626145.1"/>
    <property type="molecule type" value="Genomic_DNA"/>
</dbReference>
<name>A0A9N9D4T3_9GLOM</name>
<sequence length="299" mass="34483">VIDDKLKSPEIIEESAKNEPEISPVLPVSNESKSNNETPPQQISYSPGYQTREQREKHLRETAIKYGENPDKFMTIIEKDKDLVLIFKDKMISDAEIIQFAKDTDDDPDTLMDKDMDRQARLICIEIKIRKHEDDGEFRATPYDDEEWKKKYFGQYPVIDIPPIDTDEYGTIHPLADFYHLALILPLSTLAIRRDLCRRYPISVGTVVKGGMSLFTKEKNGKTSLENLIGMDYSSLSVLLEMRWEDNEIRGWKDNILARFLHHPNLILSKYRPNALYDAFSKAGVLGPEHILVIARTLQ</sequence>
<evidence type="ECO:0000256" key="1">
    <source>
        <dbReference type="SAM" id="MobiDB-lite"/>
    </source>
</evidence>
<feature type="compositionally biased region" description="Basic and acidic residues" evidence="1">
    <location>
        <begin position="1"/>
        <end position="20"/>
    </location>
</feature>
<evidence type="ECO:0000313" key="3">
    <source>
        <dbReference type="Proteomes" id="UP000789706"/>
    </source>
</evidence>
<dbReference type="OrthoDB" id="2397858at2759"/>
<comment type="caution">
    <text evidence="2">The sequence shown here is derived from an EMBL/GenBank/DDBJ whole genome shotgun (WGS) entry which is preliminary data.</text>
</comment>